<dbReference type="RefSeq" id="WP_311402799.1">
    <property type="nucleotide sequence ID" value="NZ_JAVRBG010000024.1"/>
</dbReference>
<dbReference type="InterPro" id="IPR050114">
    <property type="entry name" value="UPF0173_UPF0282_UlaG_hydrolase"/>
</dbReference>
<comment type="caution">
    <text evidence="1">The sequence shown here is derived from an EMBL/GenBank/DDBJ whole genome shotgun (WGS) entry which is preliminary data.</text>
</comment>
<accession>A0ABU2KMD7</accession>
<name>A0ABU2KMD7_9FLAO</name>
<dbReference type="InterPro" id="IPR036866">
    <property type="entry name" value="RibonucZ/Hydroxyglut_hydro"/>
</dbReference>
<dbReference type="EMBL" id="JAVRBG010000024">
    <property type="protein sequence ID" value="MDT0295873.1"/>
    <property type="molecule type" value="Genomic_DNA"/>
</dbReference>
<sequence length="232" mass="27007">MKRTFREIILTFSLCLIATFGFTQSKEIQIEFLGNCGLYLTDGTTNIYTDFPYKSGAHGYMEFDESELDSIKDNSIFIFTHKHSDHYSKKNLKKVIREKGGTKYGVSNISELEKLNNTLNDFEIKAFKTKHKVFGINFRHYSYLITWHGKKIYLSGDTTNPETIGKVKNIDLAFIPYWLYENAKEQNIEIDADEIGIYHLHPLQIEPAEKFFKEKENEHPLTEKGKIITIEL</sequence>
<organism evidence="1 2">
    <name type="scientific">Mesonia ostreae</name>
    <dbReference type="NCBI Taxonomy" id="861110"/>
    <lineage>
        <taxon>Bacteria</taxon>
        <taxon>Pseudomonadati</taxon>
        <taxon>Bacteroidota</taxon>
        <taxon>Flavobacteriia</taxon>
        <taxon>Flavobacteriales</taxon>
        <taxon>Flavobacteriaceae</taxon>
        <taxon>Mesonia</taxon>
    </lineage>
</organism>
<evidence type="ECO:0000313" key="1">
    <source>
        <dbReference type="EMBL" id="MDT0295873.1"/>
    </source>
</evidence>
<protein>
    <submittedName>
        <fullName evidence="1">MBL fold metallo-hydrolase</fullName>
    </submittedName>
</protein>
<dbReference type="SUPFAM" id="SSF56281">
    <property type="entry name" value="Metallo-hydrolase/oxidoreductase"/>
    <property type="match status" value="1"/>
</dbReference>
<evidence type="ECO:0000313" key="2">
    <source>
        <dbReference type="Proteomes" id="UP001182991"/>
    </source>
</evidence>
<dbReference type="Gene3D" id="3.60.15.10">
    <property type="entry name" value="Ribonuclease Z/Hydroxyacylglutathione hydrolase-like"/>
    <property type="match status" value="1"/>
</dbReference>
<proteinExistence type="predicted"/>
<dbReference type="PANTHER" id="PTHR43546:SF8">
    <property type="entry name" value="METALLO-BETA-LACTAMASE DOMAIN-CONTAINING PROTEIN"/>
    <property type="match status" value="1"/>
</dbReference>
<dbReference type="PANTHER" id="PTHR43546">
    <property type="entry name" value="UPF0173 METAL-DEPENDENT HYDROLASE MJ1163-RELATED"/>
    <property type="match status" value="1"/>
</dbReference>
<gene>
    <name evidence="1" type="ORF">RLT85_14665</name>
</gene>
<dbReference type="Pfam" id="PF13483">
    <property type="entry name" value="Lactamase_B_3"/>
    <property type="match status" value="1"/>
</dbReference>
<dbReference type="Proteomes" id="UP001182991">
    <property type="component" value="Unassembled WGS sequence"/>
</dbReference>
<reference evidence="2" key="1">
    <citation type="submission" date="2023-07" db="EMBL/GenBank/DDBJ databases">
        <title>Isolating and identifying novel microbial strains from the Mariana Trench.</title>
        <authorList>
            <person name="Fu H."/>
        </authorList>
    </citation>
    <scope>NUCLEOTIDE SEQUENCE [LARGE SCALE GENOMIC DNA]</scope>
    <source>
        <strain evidence="2">T-y2</strain>
    </source>
</reference>
<keyword evidence="2" id="KW-1185">Reference proteome</keyword>